<evidence type="ECO:0000313" key="1">
    <source>
        <dbReference type="EMBL" id="OLL25336.1"/>
    </source>
</evidence>
<evidence type="ECO:0000313" key="2">
    <source>
        <dbReference type="Proteomes" id="UP000186594"/>
    </source>
</evidence>
<dbReference type="OrthoDB" id="341730at2759"/>
<reference evidence="1 2" key="1">
    <citation type="submission" date="2016-04" db="EMBL/GenBank/DDBJ databases">
        <title>Evolutionary innovation and constraint leading to complex multicellularity in the Ascomycota.</title>
        <authorList>
            <person name="Cisse O."/>
            <person name="Nguyen A."/>
            <person name="Hewitt D.A."/>
            <person name="Jedd G."/>
            <person name="Stajich J.E."/>
        </authorList>
    </citation>
    <scope>NUCLEOTIDE SEQUENCE [LARGE SCALE GENOMIC DNA]</scope>
    <source>
        <strain evidence="1 2">DAH-3</strain>
    </source>
</reference>
<comment type="caution">
    <text evidence="1">The sequence shown here is derived from an EMBL/GenBank/DDBJ whole genome shotgun (WGS) entry which is preliminary data.</text>
</comment>
<keyword evidence="2" id="KW-1185">Reference proteome</keyword>
<sequence>MPSRPTTLSKQKTISCFLKGSKTSTLSGKIIKSSSAKFKLDVLEKKSTILKKASEKPQKEALTARKTTLLDRIRAKQAEKEKIPILTPRERLEKLAFSKLPAIVDALYLYVFSMIQALT</sequence>
<accession>A0A1U7LRN9</accession>
<organism evidence="1 2">
    <name type="scientific">Neolecta irregularis (strain DAH-3)</name>
    <dbReference type="NCBI Taxonomy" id="1198029"/>
    <lineage>
        <taxon>Eukaryota</taxon>
        <taxon>Fungi</taxon>
        <taxon>Dikarya</taxon>
        <taxon>Ascomycota</taxon>
        <taxon>Taphrinomycotina</taxon>
        <taxon>Neolectales</taxon>
        <taxon>Neolectaceae</taxon>
        <taxon>Neolecta</taxon>
    </lineage>
</organism>
<name>A0A1U7LRN9_NEOID</name>
<dbReference type="Gene3D" id="1.10.10.1420">
    <property type="entry name" value="DNA replication factor Cdt1, C-terminal WH domain"/>
    <property type="match status" value="1"/>
</dbReference>
<dbReference type="InterPro" id="IPR038090">
    <property type="entry name" value="Cdt1_C_WH_dom_sf"/>
</dbReference>
<protein>
    <submittedName>
        <fullName evidence="1">Uncharacterized protein</fullName>
    </submittedName>
</protein>
<dbReference type="AlphaFoldDB" id="A0A1U7LRN9"/>
<dbReference type="Proteomes" id="UP000186594">
    <property type="component" value="Unassembled WGS sequence"/>
</dbReference>
<dbReference type="EMBL" id="LXFE01000431">
    <property type="protein sequence ID" value="OLL25336.1"/>
    <property type="molecule type" value="Genomic_DNA"/>
</dbReference>
<gene>
    <name evidence="1" type="ORF">NEOLI_003297</name>
</gene>
<proteinExistence type="predicted"/>